<reference evidence="1" key="1">
    <citation type="submission" date="2014-11" db="EMBL/GenBank/DDBJ databases">
        <authorList>
            <person name="Amaro Gonzalez C."/>
        </authorList>
    </citation>
    <scope>NUCLEOTIDE SEQUENCE</scope>
</reference>
<proteinExistence type="predicted"/>
<organism evidence="1">
    <name type="scientific">Anguilla anguilla</name>
    <name type="common">European freshwater eel</name>
    <name type="synonym">Muraena anguilla</name>
    <dbReference type="NCBI Taxonomy" id="7936"/>
    <lineage>
        <taxon>Eukaryota</taxon>
        <taxon>Metazoa</taxon>
        <taxon>Chordata</taxon>
        <taxon>Craniata</taxon>
        <taxon>Vertebrata</taxon>
        <taxon>Euteleostomi</taxon>
        <taxon>Actinopterygii</taxon>
        <taxon>Neopterygii</taxon>
        <taxon>Teleostei</taxon>
        <taxon>Anguilliformes</taxon>
        <taxon>Anguillidae</taxon>
        <taxon>Anguilla</taxon>
    </lineage>
</organism>
<accession>A0A0E9QF02</accession>
<evidence type="ECO:0000313" key="1">
    <source>
        <dbReference type="EMBL" id="JAH14895.1"/>
    </source>
</evidence>
<reference evidence="1" key="2">
    <citation type="journal article" date="2015" name="Fish Shellfish Immunol.">
        <title>Early steps in the European eel (Anguilla anguilla)-Vibrio vulnificus interaction in the gills: Role of the RtxA13 toxin.</title>
        <authorList>
            <person name="Callol A."/>
            <person name="Pajuelo D."/>
            <person name="Ebbesson L."/>
            <person name="Teles M."/>
            <person name="MacKenzie S."/>
            <person name="Amaro C."/>
        </authorList>
    </citation>
    <scope>NUCLEOTIDE SEQUENCE</scope>
</reference>
<sequence length="49" mass="5984">MREKTMKFLSCLLKCLYFQRPGAWQRHIMTSNRRYEPSSWFQANNSKVN</sequence>
<dbReference type="EMBL" id="GBXM01093682">
    <property type="protein sequence ID" value="JAH14895.1"/>
    <property type="molecule type" value="Transcribed_RNA"/>
</dbReference>
<dbReference type="AlphaFoldDB" id="A0A0E9QF02"/>
<name>A0A0E9QF02_ANGAN</name>
<protein>
    <submittedName>
        <fullName evidence="1">Uncharacterized protein</fullName>
    </submittedName>
</protein>